<dbReference type="Proteomes" id="UP000887565">
    <property type="component" value="Unplaced"/>
</dbReference>
<reference evidence="2" key="1">
    <citation type="submission" date="2022-11" db="UniProtKB">
        <authorList>
            <consortium name="WormBaseParasite"/>
        </authorList>
    </citation>
    <scope>IDENTIFICATION</scope>
</reference>
<proteinExistence type="predicted"/>
<evidence type="ECO:0000313" key="1">
    <source>
        <dbReference type="Proteomes" id="UP000887565"/>
    </source>
</evidence>
<accession>A0A915KJM0</accession>
<dbReference type="WBParaSite" id="nRc.2.0.1.t38206-RA">
    <property type="protein sequence ID" value="nRc.2.0.1.t38206-RA"/>
    <property type="gene ID" value="nRc.2.0.1.g38206"/>
</dbReference>
<organism evidence="1 2">
    <name type="scientific">Romanomermis culicivorax</name>
    <name type="common">Nematode worm</name>
    <dbReference type="NCBI Taxonomy" id="13658"/>
    <lineage>
        <taxon>Eukaryota</taxon>
        <taxon>Metazoa</taxon>
        <taxon>Ecdysozoa</taxon>
        <taxon>Nematoda</taxon>
        <taxon>Enoplea</taxon>
        <taxon>Dorylaimia</taxon>
        <taxon>Mermithida</taxon>
        <taxon>Mermithoidea</taxon>
        <taxon>Mermithidae</taxon>
        <taxon>Romanomermis</taxon>
    </lineage>
</organism>
<evidence type="ECO:0000313" key="2">
    <source>
        <dbReference type="WBParaSite" id="nRc.2.0.1.t38206-RA"/>
    </source>
</evidence>
<dbReference type="AlphaFoldDB" id="A0A915KJM0"/>
<name>A0A915KJM0_ROMCU</name>
<keyword evidence="1" id="KW-1185">Reference proteome</keyword>
<protein>
    <submittedName>
        <fullName evidence="2">Uncharacterized protein</fullName>
    </submittedName>
</protein>
<sequence>MYDVRCWPAILTVPHASKKIVSVEFRSWSIMQIFFRPKFNGQKIAQSLQRHLVGDQIAMFVSPLLHLNVAASCCAVADGITCARANFHYCQLCSTSGQSNNSLWAITGP</sequence>